<protein>
    <submittedName>
        <fullName evidence="2">Uncharacterized protein</fullName>
    </submittedName>
</protein>
<sequence length="80" mass="8553">KGGFQILISPPARRPPQPPTRVVGKRPLSPSTWGQGALGGSPPAPKHPPMLRACGLVWFRRGGRSLVPPPFPDLPGCMLR</sequence>
<feature type="non-terminal residue" evidence="2">
    <location>
        <position position="1"/>
    </location>
</feature>
<evidence type="ECO:0000313" key="2">
    <source>
        <dbReference type="EMBL" id="CAI9604661.1"/>
    </source>
</evidence>
<comment type="caution">
    <text evidence="2">The sequence shown here is derived from an EMBL/GenBank/DDBJ whole genome shotgun (WGS) entry which is preliminary data.</text>
</comment>
<name>A0ABN9G5L7_9NEOB</name>
<dbReference type="Proteomes" id="UP001162483">
    <property type="component" value="Unassembled WGS sequence"/>
</dbReference>
<keyword evidence="3" id="KW-1185">Reference proteome</keyword>
<evidence type="ECO:0000256" key="1">
    <source>
        <dbReference type="SAM" id="MobiDB-lite"/>
    </source>
</evidence>
<evidence type="ECO:0000313" key="3">
    <source>
        <dbReference type="Proteomes" id="UP001162483"/>
    </source>
</evidence>
<organism evidence="2 3">
    <name type="scientific">Staurois parvus</name>
    <dbReference type="NCBI Taxonomy" id="386267"/>
    <lineage>
        <taxon>Eukaryota</taxon>
        <taxon>Metazoa</taxon>
        <taxon>Chordata</taxon>
        <taxon>Craniata</taxon>
        <taxon>Vertebrata</taxon>
        <taxon>Euteleostomi</taxon>
        <taxon>Amphibia</taxon>
        <taxon>Batrachia</taxon>
        <taxon>Anura</taxon>
        <taxon>Neobatrachia</taxon>
        <taxon>Ranoidea</taxon>
        <taxon>Ranidae</taxon>
        <taxon>Staurois</taxon>
    </lineage>
</organism>
<feature type="region of interest" description="Disordered" evidence="1">
    <location>
        <begin position="1"/>
        <end position="46"/>
    </location>
</feature>
<reference evidence="2" key="1">
    <citation type="submission" date="2023-05" db="EMBL/GenBank/DDBJ databases">
        <authorList>
            <person name="Stuckert A."/>
        </authorList>
    </citation>
    <scope>NUCLEOTIDE SEQUENCE</scope>
</reference>
<dbReference type="EMBL" id="CATNWA010018007">
    <property type="protein sequence ID" value="CAI9604661.1"/>
    <property type="molecule type" value="Genomic_DNA"/>
</dbReference>
<proteinExistence type="predicted"/>
<gene>
    <name evidence="2" type="ORF">SPARVUS_LOCUS13493202</name>
</gene>
<accession>A0ABN9G5L7</accession>